<keyword evidence="5 16" id="KW-0963">Cytoplasm</keyword>
<feature type="domain" description="TRNA-binding" evidence="17">
    <location>
        <begin position="585"/>
        <end position="686"/>
    </location>
</feature>
<keyword evidence="19" id="KW-1185">Reference proteome</keyword>
<evidence type="ECO:0000256" key="4">
    <source>
        <dbReference type="ARBA" id="ARBA00011738"/>
    </source>
</evidence>
<keyword evidence="12 16" id="KW-0694">RNA-binding</keyword>
<dbReference type="GO" id="GO:0004825">
    <property type="term" value="F:methionine-tRNA ligase activity"/>
    <property type="evidence" value="ECO:0007669"/>
    <property type="project" value="UniProtKB-UniRule"/>
</dbReference>
<dbReference type="Pfam" id="PF01588">
    <property type="entry name" value="tRNA_bind"/>
    <property type="match status" value="1"/>
</dbReference>
<dbReference type="PANTHER" id="PTHR45765">
    <property type="entry name" value="METHIONINE--TRNA LIGASE"/>
    <property type="match status" value="1"/>
</dbReference>
<dbReference type="NCBIfam" id="NF001100">
    <property type="entry name" value="PRK00133.1"/>
    <property type="match status" value="1"/>
</dbReference>
<dbReference type="STRING" id="305507.SAMN04489724_4440"/>
<evidence type="ECO:0000256" key="7">
    <source>
        <dbReference type="ARBA" id="ARBA00022598"/>
    </source>
</evidence>
<evidence type="ECO:0000313" key="19">
    <source>
        <dbReference type="Proteomes" id="UP000199673"/>
    </source>
</evidence>
<dbReference type="InterPro" id="IPR001412">
    <property type="entry name" value="aa-tRNA-synth_I_CS"/>
</dbReference>
<evidence type="ECO:0000256" key="16">
    <source>
        <dbReference type="HAMAP-Rule" id="MF_00098"/>
    </source>
</evidence>
<evidence type="ECO:0000256" key="8">
    <source>
        <dbReference type="ARBA" id="ARBA00022723"/>
    </source>
</evidence>
<dbReference type="NCBIfam" id="TIGR00399">
    <property type="entry name" value="metG_C_term"/>
    <property type="match status" value="1"/>
</dbReference>
<dbReference type="InterPro" id="IPR041872">
    <property type="entry name" value="Anticodon_Met"/>
</dbReference>
<dbReference type="InterPro" id="IPR012340">
    <property type="entry name" value="NA-bd_OB-fold"/>
</dbReference>
<keyword evidence="7 16" id="KW-0436">Ligase</keyword>
<dbReference type="NCBIfam" id="TIGR00398">
    <property type="entry name" value="metG"/>
    <property type="match status" value="1"/>
</dbReference>
<dbReference type="GO" id="GO:0005524">
    <property type="term" value="F:ATP binding"/>
    <property type="evidence" value="ECO:0007669"/>
    <property type="project" value="UniProtKB-UniRule"/>
</dbReference>
<evidence type="ECO:0000256" key="9">
    <source>
        <dbReference type="ARBA" id="ARBA00022741"/>
    </source>
</evidence>
<evidence type="ECO:0000256" key="3">
    <source>
        <dbReference type="ARBA" id="ARBA00008258"/>
    </source>
</evidence>
<dbReference type="EC" id="6.1.1.10" evidence="16"/>
<keyword evidence="6 16" id="KW-0820">tRNA-binding</keyword>
<keyword evidence="10 16" id="KW-0862">Zinc</keyword>
<dbReference type="RefSeq" id="WP_091697379.1">
    <property type="nucleotide sequence ID" value="NZ_FPBF01000008.1"/>
</dbReference>
<comment type="function">
    <text evidence="1 16">Is required not only for elongation of protein synthesis but also for the initiation of all mRNA translation through initiator tRNA(fMet) aminoacylation.</text>
</comment>
<reference evidence="19" key="1">
    <citation type="submission" date="2016-10" db="EMBL/GenBank/DDBJ databases">
        <authorList>
            <person name="Varghese N."/>
            <person name="Submissions S."/>
        </authorList>
    </citation>
    <scope>NUCLEOTIDE SEQUENCE [LARGE SCALE GENOMIC DNA]</scope>
    <source>
        <strain evidence="19">DSM 23445</strain>
    </source>
</reference>
<comment type="subunit">
    <text evidence="4 16">Homodimer.</text>
</comment>
<dbReference type="InterPro" id="IPR029038">
    <property type="entry name" value="MetRS_Zn"/>
</dbReference>
<evidence type="ECO:0000256" key="12">
    <source>
        <dbReference type="ARBA" id="ARBA00022884"/>
    </source>
</evidence>
<dbReference type="InterPro" id="IPR002547">
    <property type="entry name" value="tRNA-bd_dom"/>
</dbReference>
<comment type="similarity">
    <text evidence="3 16">Belongs to the class-I aminoacyl-tRNA synthetase family. MetG type 1 subfamily.</text>
</comment>
<dbReference type="SUPFAM" id="SSF52374">
    <property type="entry name" value="Nucleotidylyl transferase"/>
    <property type="match status" value="1"/>
</dbReference>
<accession>A0A1I7DV75</accession>
<evidence type="ECO:0000313" key="18">
    <source>
        <dbReference type="EMBL" id="SFU15601.1"/>
    </source>
</evidence>
<dbReference type="OrthoDB" id="9810191at2"/>
<dbReference type="Gene3D" id="2.40.50.140">
    <property type="entry name" value="Nucleic acid-binding proteins"/>
    <property type="match status" value="1"/>
</dbReference>
<dbReference type="FunFam" id="2.20.28.20:FF:000001">
    <property type="entry name" value="Methionine--tRNA ligase"/>
    <property type="match status" value="1"/>
</dbReference>
<evidence type="ECO:0000256" key="2">
    <source>
        <dbReference type="ARBA" id="ARBA00004496"/>
    </source>
</evidence>
<dbReference type="PANTHER" id="PTHR45765:SF1">
    <property type="entry name" value="METHIONINE--TRNA LIGASE, CYTOPLASMIC"/>
    <property type="match status" value="1"/>
</dbReference>
<evidence type="ECO:0000256" key="5">
    <source>
        <dbReference type="ARBA" id="ARBA00022490"/>
    </source>
</evidence>
<dbReference type="SUPFAM" id="SSF50249">
    <property type="entry name" value="Nucleic acid-binding proteins"/>
    <property type="match status" value="1"/>
</dbReference>
<dbReference type="Gene3D" id="2.20.28.20">
    <property type="entry name" value="Methionyl-tRNA synthetase, Zn-domain"/>
    <property type="match status" value="1"/>
</dbReference>
<dbReference type="AlphaFoldDB" id="A0A1I7DV75"/>
<protein>
    <recommendedName>
        <fullName evidence="16">Methionine--tRNA ligase</fullName>
        <ecNumber evidence="16">6.1.1.10</ecNumber>
    </recommendedName>
    <alternativeName>
        <fullName evidence="16">Methionyl-tRNA synthetase</fullName>
        <shortName evidence="16">MetRS</shortName>
    </alternativeName>
</protein>
<dbReference type="InterPro" id="IPR014758">
    <property type="entry name" value="Met-tRNA_synth"/>
</dbReference>
<dbReference type="EMBL" id="FPBF01000008">
    <property type="protein sequence ID" value="SFU15601.1"/>
    <property type="molecule type" value="Genomic_DNA"/>
</dbReference>
<feature type="binding site" evidence="16">
    <location>
        <position position="151"/>
    </location>
    <ligand>
        <name>Zn(2+)</name>
        <dbReference type="ChEBI" id="CHEBI:29105"/>
    </ligand>
</feature>
<dbReference type="GO" id="GO:0046872">
    <property type="term" value="F:metal ion binding"/>
    <property type="evidence" value="ECO:0007669"/>
    <property type="project" value="UniProtKB-KW"/>
</dbReference>
<dbReference type="GO" id="GO:0006431">
    <property type="term" value="P:methionyl-tRNA aminoacylation"/>
    <property type="evidence" value="ECO:0007669"/>
    <property type="project" value="UniProtKB-UniRule"/>
</dbReference>
<comment type="subcellular location">
    <subcellularLocation>
        <location evidence="2 16">Cytoplasm</location>
    </subcellularLocation>
</comment>
<dbReference type="SUPFAM" id="SSF57770">
    <property type="entry name" value="Methionyl-tRNA synthetase (MetRS), Zn-domain"/>
    <property type="match status" value="1"/>
</dbReference>
<sequence length="686" mass="77558">MSNTNFKRYTITSALPYANGPLHIGHLAGCYIPSDIYVRYLRSLGKDVAYICGSDEHGVAITIKAKKEGKTPQEVVDHYHEIMKGSFQEFGISFDHYSRTSATIHHETAQGFFKDLYEKGEFLEQSTEQYYDEEANQFLADRYIEGTCPKCGNPNAYGDQCEKCGSSLSPTELINPKSKLSGRTPVLKETKHWFLDLARYQSFLKKWILEDHAEDWKNNVLGQCRSWLEAGEGLQARSMTRDLDWGIKVPLQDAEGKVLYVWFDAPIGYISSTKEWAAEKGIDWEPYWKDQDTKLVHFIGKDNIVFHCIIFPAILKTHGEYILPDNVPANEFLNLEGDKISTSRNWAVWLHEYLEEFPGMQDVLRYVLTANAPETKDNDFTWKDFQTRNNSELVAIYGNFVNRAVVLTHKYYQGIIPQRGELTGYDQEVLDALAEFPEKIAASIERYRFREALGIVMDLARLGNKYLADTEPWKVIKTDETRTATILNIALNIAANLAIVSEPFLPFTAGKLVDLFGIEKIDWSEAGQGEILNAGTSLGEMGLLFEKIEDVTVEKQVQKLLDAKKMNEAENAPVTPMKEIITYDDFAKLDMRVVTILEAEKMPKSKKLLKLKVDIGLGERTVLSGVAEHFEPEFLVGKQVTMLINLAARKMMGIDSEGMILMAEDKDGKLKLMVPHEATASGSGIS</sequence>
<dbReference type="CDD" id="cd02800">
    <property type="entry name" value="tRNA_bind_EcMetRS_like"/>
    <property type="match status" value="1"/>
</dbReference>
<dbReference type="GO" id="GO:0005829">
    <property type="term" value="C:cytosol"/>
    <property type="evidence" value="ECO:0007669"/>
    <property type="project" value="TreeGrafter"/>
</dbReference>
<feature type="short sequence motif" description="'HIGH' region" evidence="16">
    <location>
        <begin position="16"/>
        <end position="26"/>
    </location>
</feature>
<dbReference type="CDD" id="cd07957">
    <property type="entry name" value="Anticodon_Ia_Met"/>
    <property type="match status" value="1"/>
</dbReference>
<dbReference type="InterPro" id="IPR004495">
    <property type="entry name" value="Met-tRNA-synth_bsu_C"/>
</dbReference>
<dbReference type="InterPro" id="IPR015413">
    <property type="entry name" value="Methionyl/Leucyl_tRNA_Synth"/>
</dbReference>
<feature type="short sequence motif" description="'KMSKS' region" evidence="16">
    <location>
        <begin position="339"/>
        <end position="343"/>
    </location>
</feature>
<feature type="binding site" evidence="16">
    <location>
        <position position="342"/>
    </location>
    <ligand>
        <name>ATP</name>
        <dbReference type="ChEBI" id="CHEBI:30616"/>
    </ligand>
</feature>
<comment type="catalytic activity">
    <reaction evidence="15 16">
        <text>tRNA(Met) + L-methionine + ATP = L-methionyl-tRNA(Met) + AMP + diphosphate</text>
        <dbReference type="Rhea" id="RHEA:13481"/>
        <dbReference type="Rhea" id="RHEA-COMP:9667"/>
        <dbReference type="Rhea" id="RHEA-COMP:9698"/>
        <dbReference type="ChEBI" id="CHEBI:30616"/>
        <dbReference type="ChEBI" id="CHEBI:33019"/>
        <dbReference type="ChEBI" id="CHEBI:57844"/>
        <dbReference type="ChEBI" id="CHEBI:78442"/>
        <dbReference type="ChEBI" id="CHEBI:78530"/>
        <dbReference type="ChEBI" id="CHEBI:456215"/>
        <dbReference type="EC" id="6.1.1.10"/>
    </reaction>
</comment>
<dbReference type="PRINTS" id="PR01041">
    <property type="entry name" value="TRNASYNTHMET"/>
</dbReference>
<dbReference type="Gene3D" id="1.10.730.10">
    <property type="entry name" value="Isoleucyl-tRNA Synthetase, Domain 1"/>
    <property type="match status" value="1"/>
</dbReference>
<dbReference type="PROSITE" id="PS50886">
    <property type="entry name" value="TRBD"/>
    <property type="match status" value="1"/>
</dbReference>
<dbReference type="HAMAP" id="MF_00098">
    <property type="entry name" value="Met_tRNA_synth_type1"/>
    <property type="match status" value="1"/>
</dbReference>
<evidence type="ECO:0000256" key="15">
    <source>
        <dbReference type="ARBA" id="ARBA00047364"/>
    </source>
</evidence>
<dbReference type="GO" id="GO:0000049">
    <property type="term" value="F:tRNA binding"/>
    <property type="evidence" value="ECO:0007669"/>
    <property type="project" value="UniProtKB-UniRule"/>
</dbReference>
<dbReference type="Pfam" id="PF09334">
    <property type="entry name" value="tRNA-synt_1g"/>
    <property type="match status" value="1"/>
</dbReference>
<name>A0A1I7DV75_9BACT</name>
<keyword evidence="13 16" id="KW-0648">Protein biosynthesis</keyword>
<evidence type="ECO:0000256" key="10">
    <source>
        <dbReference type="ARBA" id="ARBA00022833"/>
    </source>
</evidence>
<dbReference type="Gene3D" id="3.40.50.620">
    <property type="entry name" value="HUPs"/>
    <property type="match status" value="1"/>
</dbReference>
<gene>
    <name evidence="16" type="primary">metG</name>
    <name evidence="18" type="ORF">SAMN04489724_4440</name>
</gene>
<dbReference type="Proteomes" id="UP000199673">
    <property type="component" value="Unassembled WGS sequence"/>
</dbReference>
<organism evidence="18 19">
    <name type="scientific">Algoriphagus locisalis</name>
    <dbReference type="NCBI Taxonomy" id="305507"/>
    <lineage>
        <taxon>Bacteria</taxon>
        <taxon>Pseudomonadati</taxon>
        <taxon>Bacteroidota</taxon>
        <taxon>Cytophagia</taxon>
        <taxon>Cytophagales</taxon>
        <taxon>Cyclobacteriaceae</taxon>
        <taxon>Algoriphagus</taxon>
    </lineage>
</organism>
<feature type="binding site" evidence="16">
    <location>
        <position position="148"/>
    </location>
    <ligand>
        <name>Zn(2+)</name>
        <dbReference type="ChEBI" id="CHEBI:29105"/>
    </ligand>
</feature>
<evidence type="ECO:0000256" key="14">
    <source>
        <dbReference type="ARBA" id="ARBA00023146"/>
    </source>
</evidence>
<evidence type="ECO:0000256" key="13">
    <source>
        <dbReference type="ARBA" id="ARBA00022917"/>
    </source>
</evidence>
<feature type="binding site" evidence="16">
    <location>
        <position position="164"/>
    </location>
    <ligand>
        <name>Zn(2+)</name>
        <dbReference type="ChEBI" id="CHEBI:29105"/>
    </ligand>
</feature>
<dbReference type="InterPro" id="IPR014729">
    <property type="entry name" value="Rossmann-like_a/b/a_fold"/>
</dbReference>
<dbReference type="SUPFAM" id="SSF47323">
    <property type="entry name" value="Anticodon-binding domain of a subclass of class I aminoacyl-tRNA synthetases"/>
    <property type="match status" value="1"/>
</dbReference>
<evidence type="ECO:0000256" key="1">
    <source>
        <dbReference type="ARBA" id="ARBA00003314"/>
    </source>
</evidence>
<keyword evidence="11 16" id="KW-0067">ATP-binding</keyword>
<dbReference type="PROSITE" id="PS00178">
    <property type="entry name" value="AA_TRNA_LIGASE_I"/>
    <property type="match status" value="1"/>
</dbReference>
<dbReference type="InterPro" id="IPR033911">
    <property type="entry name" value="MetRS_core"/>
</dbReference>
<dbReference type="FunFam" id="2.40.50.140:FF:000042">
    <property type="entry name" value="Methionine--tRNA ligase"/>
    <property type="match status" value="1"/>
</dbReference>
<keyword evidence="8 16" id="KW-0479">Metal-binding</keyword>
<keyword evidence="14 16" id="KW-0030">Aminoacyl-tRNA synthetase</keyword>
<dbReference type="InterPro" id="IPR009080">
    <property type="entry name" value="tRNAsynth_Ia_anticodon-bd"/>
</dbReference>
<dbReference type="CDD" id="cd00814">
    <property type="entry name" value="MetRS_core"/>
    <property type="match status" value="1"/>
</dbReference>
<feature type="binding site" evidence="16">
    <location>
        <position position="161"/>
    </location>
    <ligand>
        <name>Zn(2+)</name>
        <dbReference type="ChEBI" id="CHEBI:29105"/>
    </ligand>
</feature>
<evidence type="ECO:0000256" key="11">
    <source>
        <dbReference type="ARBA" id="ARBA00022840"/>
    </source>
</evidence>
<comment type="cofactor">
    <cofactor evidence="16">
        <name>Zn(2+)</name>
        <dbReference type="ChEBI" id="CHEBI:29105"/>
    </cofactor>
    <text evidence="16">Binds 1 zinc ion per subunit.</text>
</comment>
<evidence type="ECO:0000259" key="17">
    <source>
        <dbReference type="PROSITE" id="PS50886"/>
    </source>
</evidence>
<evidence type="ECO:0000256" key="6">
    <source>
        <dbReference type="ARBA" id="ARBA00022555"/>
    </source>
</evidence>
<dbReference type="Pfam" id="PF19303">
    <property type="entry name" value="Anticodon_3"/>
    <property type="match status" value="1"/>
</dbReference>
<proteinExistence type="inferred from homology"/>
<keyword evidence="9 16" id="KW-0547">Nucleotide-binding</keyword>
<dbReference type="InterPro" id="IPR023458">
    <property type="entry name" value="Met-tRNA_ligase_1"/>
</dbReference>